<dbReference type="AlphaFoldDB" id="A0AAP3FUN4"/>
<feature type="transmembrane region" description="Helical" evidence="1">
    <location>
        <begin position="6"/>
        <end position="23"/>
    </location>
</feature>
<organism evidence="2 3">
    <name type="scientific">Bacillus vallismortis</name>
    <dbReference type="NCBI Taxonomy" id="72361"/>
    <lineage>
        <taxon>Bacteria</taxon>
        <taxon>Bacillati</taxon>
        <taxon>Bacillota</taxon>
        <taxon>Bacilli</taxon>
        <taxon>Bacillales</taxon>
        <taxon>Bacillaceae</taxon>
        <taxon>Bacillus</taxon>
    </lineage>
</organism>
<protein>
    <submittedName>
        <fullName evidence="2">Uncharacterized protein</fullName>
    </submittedName>
</protein>
<keyword evidence="1" id="KW-0472">Membrane</keyword>
<dbReference type="InterPro" id="IPR025621">
    <property type="entry name" value="YoqO"/>
</dbReference>
<dbReference type="EMBL" id="JALAOH010000013">
    <property type="protein sequence ID" value="MCY8316370.1"/>
    <property type="molecule type" value="Genomic_DNA"/>
</dbReference>
<dbReference type="Pfam" id="PF14037">
    <property type="entry name" value="YoqO"/>
    <property type="match status" value="1"/>
</dbReference>
<keyword evidence="1" id="KW-1133">Transmembrane helix</keyword>
<proteinExistence type="predicted"/>
<reference evidence="2" key="1">
    <citation type="submission" date="2022-02" db="EMBL/GenBank/DDBJ databases">
        <title>Crop Bioprotection Bacillus Genome Sequencing.</title>
        <authorList>
            <person name="Dunlap C."/>
        </authorList>
    </citation>
    <scope>NUCLEOTIDE SEQUENCE</scope>
    <source>
        <strain evidence="2">98-1</strain>
    </source>
</reference>
<dbReference type="Proteomes" id="UP001067121">
    <property type="component" value="Unassembled WGS sequence"/>
</dbReference>
<evidence type="ECO:0000256" key="1">
    <source>
        <dbReference type="SAM" id="Phobius"/>
    </source>
</evidence>
<name>A0AAP3FUN4_BACVA</name>
<evidence type="ECO:0000313" key="3">
    <source>
        <dbReference type="Proteomes" id="UP001067121"/>
    </source>
</evidence>
<comment type="caution">
    <text evidence="2">The sequence shown here is derived from an EMBL/GenBank/DDBJ whole genome shotgun (WGS) entry which is preliminary data.</text>
</comment>
<gene>
    <name evidence="2" type="ORF">MOC71_06380</name>
</gene>
<keyword evidence="1" id="KW-0812">Transmembrane</keyword>
<feature type="transmembrane region" description="Helical" evidence="1">
    <location>
        <begin position="35"/>
        <end position="53"/>
    </location>
</feature>
<accession>A0AAP3FUN4</accession>
<evidence type="ECO:0000313" key="2">
    <source>
        <dbReference type="EMBL" id="MCY8316370.1"/>
    </source>
</evidence>
<sequence length="59" mass="6910">MKSFEVIRSIANVIFLLFVLFYVKEELKIYTHKALTFPIICFLCLSVSVLLLFCRGKHI</sequence>